<evidence type="ECO:0000313" key="2">
    <source>
        <dbReference type="EMBL" id="PKA44581.1"/>
    </source>
</evidence>
<reference evidence="3" key="3">
    <citation type="submission" date="2022-09" db="EMBL/GenBank/DDBJ databases">
        <title>Australian commercial rhizobial inoculants.</title>
        <authorList>
            <person name="Kohlmeier M.G."/>
            <person name="O'Hara G.W."/>
            <person name="Colombi E."/>
            <person name="Ramsay J.P."/>
            <person name="Terpolilli J."/>
        </authorList>
    </citation>
    <scope>NUCLEOTIDE SEQUENCE</scope>
    <source>
        <strain evidence="3">WSM1592</strain>
        <plasmid evidence="3">pWSM1592_1</plasmid>
    </source>
</reference>
<dbReference type="Pfam" id="PF02624">
    <property type="entry name" value="YcaO"/>
    <property type="match status" value="1"/>
</dbReference>
<sequence>MSPSETLTRVEPFLADFGITRVARHTGLDRIGIPVWCAYTPNARSIVVAQGKGLSDDDAKVSAVMEGLERAIAGNPSVDTVQTSARRLQESGYRFEKLNCLIGLHQNDIGDDEEIEWALGRELLSGTEIYVPFEAAVLDRTRDCRFWMSSDGLASGNTLKEAMLHGILERIERDAHVLWQVGNDRDRYLRCIDPRGFQDPALDQLIEKIETAGLVLRLFDMTSDIAIPCFTAILGPHGVRDDANVRFVEVTAGSGAHPSPVRAAIRALTEAAQSRLTYISGARDDISPETFLKPLPLQTRRAFQAVPATPATIAPTQPQSLSQHLDHTLNALRERQIDNVIVLALSDPALPFSVAKIFIPALENPDGGGRARRFGNRAVSKAIMS</sequence>
<dbReference type="PANTHER" id="PTHR37809">
    <property type="entry name" value="RIBOSOMAL PROTEIN S12 METHYLTHIOTRANSFERASE ACCESSORY FACTOR YCAO"/>
    <property type="match status" value="1"/>
</dbReference>
<evidence type="ECO:0000313" key="4">
    <source>
        <dbReference type="Proteomes" id="UP000232164"/>
    </source>
</evidence>
<dbReference type="EMBL" id="CP104144">
    <property type="protein sequence ID" value="UWU18910.1"/>
    <property type="molecule type" value="Genomic_DNA"/>
</dbReference>
<accession>A0A2N0DEQ7</accession>
<dbReference type="Proteomes" id="UP000232164">
    <property type="component" value="Unassembled WGS sequence"/>
</dbReference>
<keyword evidence="5" id="KW-1185">Reference proteome</keyword>
<dbReference type="PANTHER" id="PTHR37809:SF1">
    <property type="entry name" value="RIBOSOMAL PROTEIN S12 METHYLTHIOTRANSFERASE ACCESSORY FACTOR YCAO"/>
    <property type="match status" value="1"/>
</dbReference>
<dbReference type="STRING" id="1041146.GCA_000427985_01990"/>
<dbReference type="NCBIfam" id="TIGR00702">
    <property type="entry name" value="YcaO-type kinase domain"/>
    <property type="match status" value="1"/>
</dbReference>
<feature type="domain" description="YcaO" evidence="1">
    <location>
        <begin position="51"/>
        <end position="385"/>
    </location>
</feature>
<dbReference type="PROSITE" id="PS51664">
    <property type="entry name" value="YCAO"/>
    <property type="match status" value="1"/>
</dbReference>
<name>A0A2N0DEQ7_RHISU</name>
<dbReference type="Gene3D" id="3.30.160.660">
    <property type="match status" value="1"/>
</dbReference>
<proteinExistence type="predicted"/>
<dbReference type="RefSeq" id="WP_027511388.1">
    <property type="nucleotide sequence ID" value="NZ_CP104144.1"/>
</dbReference>
<keyword evidence="3" id="KW-0614">Plasmid</keyword>
<geneLocation type="plasmid" evidence="3 5">
    <name>pWSM1592_1</name>
</geneLocation>
<dbReference type="InterPro" id="IPR003776">
    <property type="entry name" value="YcaO-like_dom"/>
</dbReference>
<evidence type="ECO:0000259" key="1">
    <source>
        <dbReference type="PROSITE" id="PS51664"/>
    </source>
</evidence>
<gene>
    <name evidence="2" type="ORF">CWR43_01575</name>
    <name evidence="3" type="ORF">N2599_21570</name>
</gene>
<dbReference type="Proteomes" id="UP001060123">
    <property type="component" value="Plasmid pWSM1592_1"/>
</dbReference>
<evidence type="ECO:0000313" key="5">
    <source>
        <dbReference type="Proteomes" id="UP001060123"/>
    </source>
</evidence>
<dbReference type="AlphaFoldDB" id="A0A2N0DEQ7"/>
<reference evidence="2 4" key="2">
    <citation type="submission" date="2017-12" db="EMBL/GenBank/DDBJ databases">
        <title>Genome sequence of Rhizobium sullae HCNT1 isolated from Sulla coronaria nodules and featuring peculiar denitrification phenotypes.</title>
        <authorList>
            <person name="De Diego-Diaz B."/>
            <person name="Treu L."/>
            <person name="Campanaro S."/>
            <person name="Da Silva Duarte V."/>
            <person name="Basaglia M."/>
            <person name="Favaro L."/>
            <person name="Casella S."/>
            <person name="Squartini A."/>
        </authorList>
    </citation>
    <scope>NUCLEOTIDE SEQUENCE [LARGE SCALE GENOMIC DNA]</scope>
    <source>
        <strain evidence="2 4">HCNT1</strain>
    </source>
</reference>
<protein>
    <submittedName>
        <fullName evidence="3">YcaO-like family protein</fullName>
    </submittedName>
</protein>
<organism evidence="2 4">
    <name type="scientific">Rhizobium sullae</name>
    <name type="common">Rhizobium hedysari</name>
    <dbReference type="NCBI Taxonomy" id="50338"/>
    <lineage>
        <taxon>Bacteria</taxon>
        <taxon>Pseudomonadati</taxon>
        <taxon>Pseudomonadota</taxon>
        <taxon>Alphaproteobacteria</taxon>
        <taxon>Hyphomicrobiales</taxon>
        <taxon>Rhizobiaceae</taxon>
        <taxon>Rhizobium/Agrobacterium group</taxon>
        <taxon>Rhizobium</taxon>
    </lineage>
</organism>
<reference evidence="2 4" key="1">
    <citation type="submission" date="2017-11" db="EMBL/GenBank/DDBJ databases">
        <authorList>
            <person name="Han C.G."/>
        </authorList>
    </citation>
    <scope>NUCLEOTIDE SEQUENCE [LARGE SCALE GENOMIC DNA]</scope>
    <source>
        <strain evidence="2 4">HCNT1</strain>
    </source>
</reference>
<evidence type="ECO:0000313" key="3">
    <source>
        <dbReference type="EMBL" id="UWU18910.1"/>
    </source>
</evidence>
<dbReference type="EMBL" id="PIQN01000003">
    <property type="protein sequence ID" value="PKA44581.1"/>
    <property type="molecule type" value="Genomic_DNA"/>
</dbReference>